<dbReference type="Gene3D" id="3.30.160.150">
    <property type="entry name" value="Lipoprotein like domain"/>
    <property type="match status" value="1"/>
</dbReference>
<dbReference type="AlphaFoldDB" id="A0A4S3MNT9"/>
<proteinExistence type="predicted"/>
<evidence type="ECO:0000313" key="2">
    <source>
        <dbReference type="EMBL" id="THD83704.1"/>
    </source>
</evidence>
<name>A0A4S3MNT9_9RHOB</name>
<dbReference type="EMBL" id="SSND01000002">
    <property type="protein sequence ID" value="THD83704.1"/>
    <property type="molecule type" value="Genomic_DNA"/>
</dbReference>
<reference evidence="2 3" key="1">
    <citation type="submission" date="2019-04" db="EMBL/GenBank/DDBJ databases">
        <title>Draft genome sequence of Gemmobacter aestuarii sp. nov.</title>
        <authorList>
            <person name="Hameed A."/>
            <person name="Lin S.-Y."/>
            <person name="Shahina M."/>
            <person name="Lai W.-A."/>
            <person name="Young C.-C."/>
        </authorList>
    </citation>
    <scope>NUCLEOTIDE SEQUENCE [LARGE SCALE GENOMIC DNA]</scope>
    <source>
        <strain evidence="2 3">CC-PW-75</strain>
    </source>
</reference>
<dbReference type="InterPro" id="IPR007485">
    <property type="entry name" value="LPS_assembly_LptE"/>
</dbReference>
<dbReference type="GO" id="GO:0043165">
    <property type="term" value="P:Gram-negative-bacterium-type cell outer membrane assembly"/>
    <property type="evidence" value="ECO:0007669"/>
    <property type="project" value="InterPro"/>
</dbReference>
<evidence type="ECO:0000313" key="3">
    <source>
        <dbReference type="Proteomes" id="UP000309450"/>
    </source>
</evidence>
<dbReference type="RefSeq" id="WP_136394597.1">
    <property type="nucleotide sequence ID" value="NZ_SSND01000002.1"/>
</dbReference>
<keyword evidence="1" id="KW-0732">Signal</keyword>
<evidence type="ECO:0008006" key="4">
    <source>
        <dbReference type="Google" id="ProtNLM"/>
    </source>
</evidence>
<feature type="chain" id="PRO_5020649171" description="LPS-assembly lipoprotein" evidence="1">
    <location>
        <begin position="27"/>
        <end position="170"/>
    </location>
</feature>
<comment type="caution">
    <text evidence="2">The sequence shown here is derived from an EMBL/GenBank/DDBJ whole genome shotgun (WGS) entry which is preliminary data.</text>
</comment>
<keyword evidence="3" id="KW-1185">Reference proteome</keyword>
<accession>A0A4S3MNT9</accession>
<organism evidence="2 3">
    <name type="scientific">Aliigemmobacter aestuarii</name>
    <dbReference type="NCBI Taxonomy" id="1445661"/>
    <lineage>
        <taxon>Bacteria</taxon>
        <taxon>Pseudomonadati</taxon>
        <taxon>Pseudomonadota</taxon>
        <taxon>Alphaproteobacteria</taxon>
        <taxon>Rhodobacterales</taxon>
        <taxon>Paracoccaceae</taxon>
        <taxon>Aliigemmobacter</taxon>
    </lineage>
</organism>
<dbReference type="OrthoDB" id="7629596at2"/>
<dbReference type="GO" id="GO:0019867">
    <property type="term" value="C:outer membrane"/>
    <property type="evidence" value="ECO:0007669"/>
    <property type="project" value="InterPro"/>
</dbReference>
<dbReference type="Proteomes" id="UP000309450">
    <property type="component" value="Unassembled WGS sequence"/>
</dbReference>
<gene>
    <name evidence="2" type="ORF">E7811_10585</name>
</gene>
<feature type="signal peptide" evidence="1">
    <location>
        <begin position="1"/>
        <end position="26"/>
    </location>
</feature>
<evidence type="ECO:0000256" key="1">
    <source>
        <dbReference type="SAM" id="SignalP"/>
    </source>
</evidence>
<dbReference type="Pfam" id="PF04390">
    <property type="entry name" value="LptE"/>
    <property type="match status" value="1"/>
</dbReference>
<sequence length="170" mass="17981">MWLSDRRAFLILLAGLPACTFTPAYAPGGPAAGLQGAIRVDGPDTKNGFDLVERLEERLGRPEGARFRLAHSITTEAIGVGITPENAITRYNLVGRVDWTLFDAEGQRLTGGRVENFTSYSATGSTVAGLAAEEDAAFRLMRILADQIVTRLLATSGQWAGDPSTGSGGA</sequence>
<protein>
    <recommendedName>
        <fullName evidence="4">LPS-assembly lipoprotein</fullName>
    </recommendedName>
</protein>